<keyword evidence="4" id="KW-1133">Transmembrane helix</keyword>
<evidence type="ECO:0000256" key="3">
    <source>
        <dbReference type="PROSITE-ProRule" id="PRU01091"/>
    </source>
</evidence>
<gene>
    <name evidence="6" type="ORF">B5D82_06190</name>
</gene>
<dbReference type="PROSITE" id="PS50005">
    <property type="entry name" value="TPR"/>
    <property type="match status" value="4"/>
</dbReference>
<evidence type="ECO:0000313" key="7">
    <source>
        <dbReference type="Proteomes" id="UP000202259"/>
    </source>
</evidence>
<feature type="repeat" description="TPR" evidence="2">
    <location>
        <begin position="513"/>
        <end position="546"/>
    </location>
</feature>
<dbReference type="Pfam" id="PF00486">
    <property type="entry name" value="Trans_reg_C"/>
    <property type="match status" value="1"/>
</dbReference>
<feature type="repeat" description="TPR" evidence="2">
    <location>
        <begin position="615"/>
        <end position="648"/>
    </location>
</feature>
<feature type="repeat" description="TPR" evidence="2">
    <location>
        <begin position="547"/>
        <end position="580"/>
    </location>
</feature>
<feature type="domain" description="OmpR/PhoB-type" evidence="5">
    <location>
        <begin position="27"/>
        <end position="125"/>
    </location>
</feature>
<evidence type="ECO:0000256" key="4">
    <source>
        <dbReference type="SAM" id="Phobius"/>
    </source>
</evidence>
<evidence type="ECO:0000256" key="2">
    <source>
        <dbReference type="PROSITE-ProRule" id="PRU00339"/>
    </source>
</evidence>
<dbReference type="PANTHER" id="PTHR12558:SF13">
    <property type="entry name" value="CELL DIVISION CYCLE PROTEIN 27 HOMOLOG"/>
    <property type="match status" value="1"/>
</dbReference>
<sequence length="811" mass="91555">MSTNNEPEATVSLDNVKGHFSVDTELHQGFQLGSLVIEPDLGVVIRNGQRYHLAPKAMEVLLFLSSTNGEIVSREKISQFAWGDNHASKANVTHVISEIRHVLDDHKECPTYIQTIPRKGYRMLLPTVAKSANTIWPFPGDHLEQIGDREKKWKLSFSLLKSSRLINASAAYLVVSWVLLQVFSIVLPIFDVPTWGGKVAALCLVVGFPIVISFQWFKEFKARRKFASDHNKQQRFVYRQFAIDSFFVLIILFFIYYISTHLIEKIETESNMPPLNMALSSKAPIANVSENAVAVLPFLTTDTVNNPQYFVSGLQEELINLLALKPVFKVSSIRAINALEPEASIEQIKNSLGVKYIVEGRSKTVNGSLTINTTMTDVETGFQVWSDESIGSTNELVLLFSDLSRKITNALHLLVAGDQSVNNINYMPTENFAAYDAYLQGKEKYRNSKNINALIEAEKLFIVALQLDPDFIQASSALCQTYLDKYLLNDDTNEYQKGLNVCQLIASNETVSFESQLALGTLYRVNGQYEKAETHLIKAKIINPESSEVYISLADLYAKIEQSDKAESLYQEAIRLELGNWKNYYDYGVFLYTSGRYEQAVSQFNKVTLINKNSAMAYNALGAVYYMALNFEQANIAWSKSLAIEPTSVVFMNLGSVLFFMKRFENAAEMYLQSAELSPLSPTVWGNLGDALKYSKNKAKNAKAAYEKGLDLAIKNAVINDKDPSLQAQISRYYSELTQCDQAKIHQELVLNNKIQDPYIYYDLAIVAINCFDDNSFKSFIDKAIYLGYPTKLLLADPQFYDYKDWLKEIV</sequence>
<feature type="transmembrane region" description="Helical" evidence="4">
    <location>
        <begin position="165"/>
        <end position="187"/>
    </location>
</feature>
<keyword evidence="4" id="KW-0812">Transmembrane</keyword>
<dbReference type="Gene3D" id="1.10.10.10">
    <property type="entry name" value="Winged helix-like DNA-binding domain superfamily/Winged helix DNA-binding domain"/>
    <property type="match status" value="1"/>
</dbReference>
<dbReference type="PANTHER" id="PTHR12558">
    <property type="entry name" value="CELL DIVISION CYCLE 16,23,27"/>
    <property type="match status" value="1"/>
</dbReference>
<dbReference type="Proteomes" id="UP000202259">
    <property type="component" value="Chromosome"/>
</dbReference>
<dbReference type="SUPFAM" id="SSF48452">
    <property type="entry name" value="TPR-like"/>
    <property type="match status" value="1"/>
</dbReference>
<protein>
    <recommendedName>
        <fullName evidence="5">OmpR/PhoB-type domain-containing protein</fullName>
    </recommendedName>
</protein>
<dbReference type="EMBL" id="CP020465">
    <property type="protein sequence ID" value="ASP47385.1"/>
    <property type="molecule type" value="Genomic_DNA"/>
</dbReference>
<evidence type="ECO:0000313" key="6">
    <source>
        <dbReference type="EMBL" id="ASP47385.1"/>
    </source>
</evidence>
<dbReference type="InterPro" id="IPR001867">
    <property type="entry name" value="OmpR/PhoB-type_DNA-bd"/>
</dbReference>
<dbReference type="GO" id="GO:0006355">
    <property type="term" value="P:regulation of DNA-templated transcription"/>
    <property type="evidence" value="ECO:0007669"/>
    <property type="project" value="InterPro"/>
</dbReference>
<keyword evidence="2" id="KW-0802">TPR repeat</keyword>
<dbReference type="InterPro" id="IPR016032">
    <property type="entry name" value="Sig_transdc_resp-reg_C-effctor"/>
</dbReference>
<dbReference type="SUPFAM" id="SSF46894">
    <property type="entry name" value="C-terminal effector domain of the bipartite response regulators"/>
    <property type="match status" value="1"/>
</dbReference>
<dbReference type="PROSITE" id="PS51755">
    <property type="entry name" value="OMPR_PHOB"/>
    <property type="match status" value="1"/>
</dbReference>
<dbReference type="GO" id="GO:0003677">
    <property type="term" value="F:DNA binding"/>
    <property type="evidence" value="ECO:0007669"/>
    <property type="project" value="UniProtKB-UniRule"/>
</dbReference>
<feature type="transmembrane region" description="Helical" evidence="4">
    <location>
        <begin position="199"/>
        <end position="217"/>
    </location>
</feature>
<dbReference type="OrthoDB" id="8430416at2"/>
<feature type="repeat" description="TPR" evidence="2">
    <location>
        <begin position="581"/>
        <end position="614"/>
    </location>
</feature>
<organism evidence="6 7">
    <name type="scientific">Cognaticolwellia beringensis</name>
    <dbReference type="NCBI Taxonomy" id="1967665"/>
    <lineage>
        <taxon>Bacteria</taxon>
        <taxon>Pseudomonadati</taxon>
        <taxon>Pseudomonadota</taxon>
        <taxon>Gammaproteobacteria</taxon>
        <taxon>Alteromonadales</taxon>
        <taxon>Colwelliaceae</taxon>
        <taxon>Cognaticolwellia</taxon>
    </lineage>
</organism>
<dbReference type="AlphaFoldDB" id="A0A222G664"/>
<evidence type="ECO:0000256" key="1">
    <source>
        <dbReference type="ARBA" id="ARBA00023125"/>
    </source>
</evidence>
<name>A0A222G664_9GAMM</name>
<dbReference type="RefSeq" id="WP_081150011.1">
    <property type="nucleotide sequence ID" value="NZ_CP020465.1"/>
</dbReference>
<dbReference type="Pfam" id="PF13181">
    <property type="entry name" value="TPR_8"/>
    <property type="match status" value="2"/>
</dbReference>
<keyword evidence="1 3" id="KW-0238">DNA-binding</keyword>
<dbReference type="Pfam" id="PF13432">
    <property type="entry name" value="TPR_16"/>
    <property type="match status" value="1"/>
</dbReference>
<dbReference type="Gene3D" id="1.25.40.10">
    <property type="entry name" value="Tetratricopeptide repeat domain"/>
    <property type="match status" value="3"/>
</dbReference>
<dbReference type="CDD" id="cd00383">
    <property type="entry name" value="trans_reg_C"/>
    <property type="match status" value="1"/>
</dbReference>
<dbReference type="GO" id="GO:0000160">
    <property type="term" value="P:phosphorelay signal transduction system"/>
    <property type="evidence" value="ECO:0007669"/>
    <property type="project" value="InterPro"/>
</dbReference>
<evidence type="ECO:0000259" key="5">
    <source>
        <dbReference type="PROSITE" id="PS51755"/>
    </source>
</evidence>
<feature type="DNA-binding region" description="OmpR/PhoB-type" evidence="3">
    <location>
        <begin position="27"/>
        <end position="125"/>
    </location>
</feature>
<reference evidence="6 7" key="1">
    <citation type="submission" date="2017-08" db="EMBL/GenBank/DDBJ databases">
        <title>Complete genome of Colwellia sp. NB097-1, a psychrophile bacterium ioslated from Bering Sea.</title>
        <authorList>
            <person name="Chen X."/>
        </authorList>
    </citation>
    <scope>NUCLEOTIDE SEQUENCE [LARGE SCALE GENOMIC DNA]</scope>
    <source>
        <strain evidence="6 7">NB097-1</strain>
    </source>
</reference>
<dbReference type="InterPro" id="IPR036388">
    <property type="entry name" value="WH-like_DNA-bd_sf"/>
</dbReference>
<dbReference type="KEGG" id="cber:B5D82_06190"/>
<accession>A0A222G664</accession>
<keyword evidence="4" id="KW-0472">Membrane</keyword>
<dbReference type="SMART" id="SM00862">
    <property type="entry name" value="Trans_reg_C"/>
    <property type="match status" value="1"/>
</dbReference>
<dbReference type="InterPro" id="IPR011990">
    <property type="entry name" value="TPR-like_helical_dom_sf"/>
</dbReference>
<dbReference type="SMART" id="SM00028">
    <property type="entry name" value="TPR"/>
    <property type="match status" value="6"/>
</dbReference>
<dbReference type="InterPro" id="IPR019734">
    <property type="entry name" value="TPR_rpt"/>
</dbReference>
<feature type="transmembrane region" description="Helical" evidence="4">
    <location>
        <begin position="237"/>
        <end position="258"/>
    </location>
</feature>
<keyword evidence="7" id="KW-1185">Reference proteome</keyword>
<proteinExistence type="predicted"/>